<dbReference type="HAMAP" id="MF_00103">
    <property type="entry name" value="Fapy_DNA_glycosyl"/>
    <property type="match status" value="1"/>
</dbReference>
<dbReference type="RefSeq" id="WP_319807435.1">
    <property type="nucleotide sequence ID" value="NZ_CP107052.1"/>
</dbReference>
<dbReference type="Gene3D" id="1.10.8.50">
    <property type="match status" value="1"/>
</dbReference>
<keyword evidence="7 15" id="KW-0378">Hydrolase</keyword>
<evidence type="ECO:0000256" key="11">
    <source>
        <dbReference type="ARBA" id="ARBA00023239"/>
    </source>
</evidence>
<dbReference type="PROSITE" id="PS51066">
    <property type="entry name" value="ZF_FPG_2"/>
    <property type="match status" value="1"/>
</dbReference>
<dbReference type="Pfam" id="PF06831">
    <property type="entry name" value="H2TH"/>
    <property type="match status" value="1"/>
</dbReference>
<dbReference type="InterPro" id="IPR000214">
    <property type="entry name" value="Znf_DNA_glyclase/AP_lyase"/>
</dbReference>
<feature type="binding site" evidence="15">
    <location>
        <position position="111"/>
    </location>
    <ligand>
        <name>DNA</name>
        <dbReference type="ChEBI" id="CHEBI:16991"/>
    </ligand>
</feature>
<reference evidence="18" key="1">
    <citation type="submission" date="2022-10" db="EMBL/GenBank/DDBJ databases">
        <title>Candidatus Kirkpatrella diaphorinas gen. nov., sp. nov., an uncultured endosymbiont identified in a population of Diaphorina citri from Hawaii.</title>
        <authorList>
            <person name="Henry E.M."/>
            <person name="Carlson C.R."/>
            <person name="Kuo Y.-W."/>
        </authorList>
    </citation>
    <scope>NUCLEOTIDE SEQUENCE</scope>
    <source>
        <strain evidence="18">CADCRV1</strain>
    </source>
</reference>
<keyword evidence="9 15" id="KW-0238">DNA-binding</keyword>
<proteinExistence type="inferred from homology"/>
<dbReference type="InterPro" id="IPR020629">
    <property type="entry name" value="FPG_Glyclase"/>
</dbReference>
<evidence type="ECO:0000256" key="13">
    <source>
        <dbReference type="ARBA" id="ARBA00023295"/>
    </source>
</evidence>
<keyword evidence="8 15" id="KW-0862">Zinc</keyword>
<evidence type="ECO:0000256" key="2">
    <source>
        <dbReference type="ARBA" id="ARBA00009409"/>
    </source>
</evidence>
<dbReference type="InterPro" id="IPR035937">
    <property type="entry name" value="FPG_N"/>
</dbReference>
<comment type="catalytic activity">
    <reaction evidence="1 15">
        <text>Hydrolysis of DNA containing ring-opened 7-methylguanine residues, releasing 2,6-diamino-4-hydroxy-5-(N-methyl)formamidopyrimidine.</text>
        <dbReference type="EC" id="3.2.2.23"/>
    </reaction>
</comment>
<keyword evidence="4 15" id="KW-0479">Metal-binding</keyword>
<dbReference type="GO" id="GO:0008534">
    <property type="term" value="F:oxidized purine nucleobase lesion DNA N-glycosylase activity"/>
    <property type="evidence" value="ECO:0007669"/>
    <property type="project" value="UniProtKB-EC"/>
</dbReference>
<evidence type="ECO:0000259" key="16">
    <source>
        <dbReference type="PROSITE" id="PS51066"/>
    </source>
</evidence>
<dbReference type="NCBIfam" id="TIGR00577">
    <property type="entry name" value="fpg"/>
    <property type="match status" value="1"/>
</dbReference>
<dbReference type="SUPFAM" id="SSF57716">
    <property type="entry name" value="Glucocorticoid receptor-like (DNA-binding domain)"/>
    <property type="match status" value="1"/>
</dbReference>
<feature type="active site" description="Proton donor; for beta-elimination activity" evidence="15">
    <location>
        <position position="58"/>
    </location>
</feature>
<dbReference type="EC" id="3.2.2.23" evidence="15"/>
<dbReference type="PANTHER" id="PTHR22993">
    <property type="entry name" value="FORMAMIDOPYRIMIDINE-DNA GLYCOSYLASE"/>
    <property type="match status" value="1"/>
</dbReference>
<feature type="domain" description="FPG-type" evidence="16">
    <location>
        <begin position="239"/>
        <end position="278"/>
    </location>
</feature>
<evidence type="ECO:0000256" key="12">
    <source>
        <dbReference type="ARBA" id="ARBA00023268"/>
    </source>
</evidence>
<dbReference type="CDD" id="cd08966">
    <property type="entry name" value="EcFpg-like_N"/>
    <property type="match status" value="1"/>
</dbReference>
<dbReference type="PANTHER" id="PTHR22993:SF9">
    <property type="entry name" value="FORMAMIDOPYRIMIDINE-DNA GLYCOSYLASE"/>
    <property type="match status" value="1"/>
</dbReference>
<dbReference type="InterPro" id="IPR015886">
    <property type="entry name" value="H2TH_FPG"/>
</dbReference>
<evidence type="ECO:0000313" key="19">
    <source>
        <dbReference type="Proteomes" id="UP001163831"/>
    </source>
</evidence>
<keyword evidence="19" id="KW-1185">Reference proteome</keyword>
<dbReference type="PROSITE" id="PS51068">
    <property type="entry name" value="FPG_CAT"/>
    <property type="match status" value="1"/>
</dbReference>
<comment type="function">
    <text evidence="15">Involved in base excision repair of DNA damaged by oxidation or by mutagenic agents. Acts as DNA glycosylase that recognizes and removes damaged bases. Has a preference for oxidized purines, such as 7,8-dihydro-8-oxoguanine (8-oxoG). Has AP (apurinic/apyrimidinic) lyase activity and introduces nicks in the DNA strand. Cleaves the DNA backbone by beta-delta elimination to generate a single-strand break at the site of the removed base with both 3'- and 5'-phosphates.</text>
</comment>
<dbReference type="Proteomes" id="UP001163831">
    <property type="component" value="Chromosome"/>
</dbReference>
<protein>
    <recommendedName>
        <fullName evidence="15">Formamidopyrimidine-DNA glycosylase</fullName>
        <shortName evidence="15">Fapy-DNA glycosylase</shortName>
        <ecNumber evidence="15">3.2.2.23</ecNumber>
    </recommendedName>
    <alternativeName>
        <fullName evidence="15">DNA-(apurinic or apyrimidinic site) lyase MutM</fullName>
        <shortName evidence="15">AP lyase MutM</shortName>
        <ecNumber evidence="15">4.2.99.18</ecNumber>
    </alternativeName>
</protein>
<feature type="binding site" evidence="15">
    <location>
        <position position="154"/>
    </location>
    <ligand>
        <name>DNA</name>
        <dbReference type="ChEBI" id="CHEBI:16991"/>
    </ligand>
</feature>
<keyword evidence="6 15" id="KW-0863">Zinc-finger</keyword>
<gene>
    <name evidence="15 18" type="primary">mutM</name>
    <name evidence="15" type="synonym">fpg</name>
    <name evidence="18" type="ORF">N5W20_02975</name>
</gene>
<accession>A0ABY6GM57</accession>
<feature type="binding site" evidence="15">
    <location>
        <position position="92"/>
    </location>
    <ligand>
        <name>DNA</name>
        <dbReference type="ChEBI" id="CHEBI:16991"/>
    </ligand>
</feature>
<keyword evidence="5 15" id="KW-0227">DNA damage</keyword>
<dbReference type="EMBL" id="CP107052">
    <property type="protein sequence ID" value="UYH51841.1"/>
    <property type="molecule type" value="Genomic_DNA"/>
</dbReference>
<evidence type="ECO:0000256" key="3">
    <source>
        <dbReference type="ARBA" id="ARBA00011245"/>
    </source>
</evidence>
<dbReference type="SUPFAM" id="SSF81624">
    <property type="entry name" value="N-terminal domain of MutM-like DNA repair proteins"/>
    <property type="match status" value="1"/>
</dbReference>
<evidence type="ECO:0000259" key="17">
    <source>
        <dbReference type="PROSITE" id="PS51068"/>
    </source>
</evidence>
<evidence type="ECO:0000256" key="10">
    <source>
        <dbReference type="ARBA" id="ARBA00023204"/>
    </source>
</evidence>
<dbReference type="NCBIfam" id="NF002211">
    <property type="entry name" value="PRK01103.1"/>
    <property type="match status" value="1"/>
</dbReference>
<comment type="cofactor">
    <cofactor evidence="15">
        <name>Zn(2+)</name>
        <dbReference type="ChEBI" id="CHEBI:29105"/>
    </cofactor>
    <text evidence="15">Binds 1 zinc ion per subunit.</text>
</comment>
<keyword evidence="12 15" id="KW-0511">Multifunctional enzyme</keyword>
<evidence type="ECO:0000313" key="18">
    <source>
        <dbReference type="EMBL" id="UYH51841.1"/>
    </source>
</evidence>
<evidence type="ECO:0000256" key="1">
    <source>
        <dbReference type="ARBA" id="ARBA00001668"/>
    </source>
</evidence>
<evidence type="ECO:0000256" key="5">
    <source>
        <dbReference type="ARBA" id="ARBA00022763"/>
    </source>
</evidence>
<dbReference type="Pfam" id="PF01149">
    <property type="entry name" value="Fapy_DNA_glyco"/>
    <property type="match status" value="1"/>
</dbReference>
<dbReference type="EC" id="4.2.99.18" evidence="15"/>
<evidence type="ECO:0000256" key="14">
    <source>
        <dbReference type="ARBA" id="ARBA00044632"/>
    </source>
</evidence>
<feature type="active site" description="Proton donor" evidence="15">
    <location>
        <position position="3"/>
    </location>
</feature>
<comment type="catalytic activity">
    <reaction evidence="14 15">
        <text>2'-deoxyribonucleotide-(2'-deoxyribose 5'-phosphate)-2'-deoxyribonucleotide-DNA = a 3'-end 2'-deoxyribonucleotide-(2,3-dehydro-2,3-deoxyribose 5'-phosphate)-DNA + a 5'-end 5'-phospho-2'-deoxyribonucleoside-DNA + H(+)</text>
        <dbReference type="Rhea" id="RHEA:66592"/>
        <dbReference type="Rhea" id="RHEA-COMP:13180"/>
        <dbReference type="Rhea" id="RHEA-COMP:16897"/>
        <dbReference type="Rhea" id="RHEA-COMP:17067"/>
        <dbReference type="ChEBI" id="CHEBI:15378"/>
        <dbReference type="ChEBI" id="CHEBI:136412"/>
        <dbReference type="ChEBI" id="CHEBI:157695"/>
        <dbReference type="ChEBI" id="CHEBI:167181"/>
        <dbReference type="EC" id="4.2.99.18"/>
    </reaction>
</comment>
<comment type="subunit">
    <text evidence="3 15">Monomer.</text>
</comment>
<organism evidence="18 19">
    <name type="scientific">Candidatus Kirkpatrickella diaphorinae</name>
    <dbReference type="NCBI Taxonomy" id="2984322"/>
    <lineage>
        <taxon>Bacteria</taxon>
        <taxon>Pseudomonadati</taxon>
        <taxon>Pseudomonadota</taxon>
        <taxon>Alphaproteobacteria</taxon>
        <taxon>Acetobacterales</taxon>
        <taxon>Acetobacteraceae</taxon>
        <taxon>Candidatus Kirkpatrickella</taxon>
    </lineage>
</organism>
<keyword evidence="11 15" id="KW-0456">Lyase</keyword>
<evidence type="ECO:0000256" key="15">
    <source>
        <dbReference type="HAMAP-Rule" id="MF_00103"/>
    </source>
</evidence>
<keyword evidence="10 15" id="KW-0234">DNA repair</keyword>
<feature type="active site" description="Proton donor; for delta-elimination activity" evidence="15">
    <location>
        <position position="268"/>
    </location>
</feature>
<name>A0ABY6GM57_9PROT</name>
<dbReference type="GO" id="GO:0140078">
    <property type="term" value="F:class I DNA-(apurinic or apyrimidinic site) endonuclease activity"/>
    <property type="evidence" value="ECO:0007669"/>
    <property type="project" value="UniProtKB-EC"/>
</dbReference>
<feature type="domain" description="Formamidopyrimidine-DNA glycosylase catalytic" evidence="17">
    <location>
        <begin position="2"/>
        <end position="114"/>
    </location>
</feature>
<dbReference type="InterPro" id="IPR010979">
    <property type="entry name" value="Ribosomal_uS13-like_H2TH"/>
</dbReference>
<dbReference type="SUPFAM" id="SSF46946">
    <property type="entry name" value="S13-like H2TH domain"/>
    <property type="match status" value="1"/>
</dbReference>
<evidence type="ECO:0000256" key="4">
    <source>
        <dbReference type="ARBA" id="ARBA00022723"/>
    </source>
</evidence>
<feature type="active site" description="Schiff-base intermediate with DNA" evidence="15">
    <location>
        <position position="2"/>
    </location>
</feature>
<comment type="similarity">
    <text evidence="2 15">Belongs to the FPG family.</text>
</comment>
<dbReference type="Gene3D" id="3.20.190.10">
    <property type="entry name" value="MutM-like, N-terminal"/>
    <property type="match status" value="1"/>
</dbReference>
<evidence type="ECO:0000256" key="6">
    <source>
        <dbReference type="ARBA" id="ARBA00022771"/>
    </source>
</evidence>
<evidence type="ECO:0000256" key="7">
    <source>
        <dbReference type="ARBA" id="ARBA00022801"/>
    </source>
</evidence>
<dbReference type="SMART" id="SM01232">
    <property type="entry name" value="H2TH"/>
    <property type="match status" value="1"/>
</dbReference>
<keyword evidence="13 15" id="KW-0326">Glycosidase</keyword>
<dbReference type="SMART" id="SM00898">
    <property type="entry name" value="Fapy_DNA_glyco"/>
    <property type="match status" value="1"/>
</dbReference>
<dbReference type="InterPro" id="IPR012319">
    <property type="entry name" value="FPG_cat"/>
</dbReference>
<evidence type="ECO:0000256" key="8">
    <source>
        <dbReference type="ARBA" id="ARBA00022833"/>
    </source>
</evidence>
<sequence>MPELPEVETILQGIARRVLKSRIQSVDVIRAGLRRAIDPDFSARLAGACVTELTRRGKYMIIRTDRGDSIIVHLGMSGRFVLADMEAALARHTHVIFHFPDGLQLRFVDPRRFGAIDLMRTANEGNWPSLALLGPEPLGADFSPDYLSAASLRKSAAIKTILLDQRVVAGLGNIYVCEILFRARVNPFTKGRDLAATDISYIVRETHLVLAAAIAAGGSTLRDYVGADGEKGGYKDLHLVYDRAGQDCPQCARQSRKGVIHRAVQGGRSSFFCPLCQETR</sequence>
<evidence type="ECO:0000256" key="9">
    <source>
        <dbReference type="ARBA" id="ARBA00023125"/>
    </source>
</evidence>